<dbReference type="EMBL" id="UXAV01000029">
    <property type="protein sequence ID" value="VDC24018.1"/>
    <property type="molecule type" value="Genomic_DNA"/>
</dbReference>
<dbReference type="Proteomes" id="UP000270468">
    <property type="component" value="Unassembled WGS sequence"/>
</dbReference>
<evidence type="ECO:0000313" key="2">
    <source>
        <dbReference type="Proteomes" id="UP000270468"/>
    </source>
</evidence>
<sequence>MQIKLKNEQKPAVFHLSGIFHKINPKRSQYKAEIRSMKIIYLFRPAQSVRCKPAKARQRGSRSNKTDSELLSGLLREASPSAEAGSMDLLYSRPRLYDANQRRRVKEVAEAIRLTANFCPAYCGRHPQAPKRVQWSTLNLMPSTAIGRV</sequence>
<name>A0A3P5WQN1_9BACL</name>
<reference evidence="1 2" key="1">
    <citation type="submission" date="2018-11" db="EMBL/GenBank/DDBJ databases">
        <authorList>
            <person name="Criscuolo A."/>
        </authorList>
    </citation>
    <scope>NUCLEOTIDE SEQUENCE [LARGE SCALE GENOMIC DNA]</scope>
    <source>
        <strain evidence="1">ATB-66</strain>
    </source>
</reference>
<accession>A0A3P5WQN1</accession>
<keyword evidence="2" id="KW-1185">Reference proteome</keyword>
<proteinExistence type="predicted"/>
<evidence type="ECO:0000313" key="1">
    <source>
        <dbReference type="EMBL" id="VDC24018.1"/>
    </source>
</evidence>
<protein>
    <submittedName>
        <fullName evidence="1">Uncharacterized protein</fullName>
    </submittedName>
</protein>
<gene>
    <name evidence="1" type="ORF">FILTAD_00983</name>
</gene>
<organism evidence="1 2">
    <name type="scientific">Filibacter tadaridae</name>
    <dbReference type="NCBI Taxonomy" id="2483811"/>
    <lineage>
        <taxon>Bacteria</taxon>
        <taxon>Bacillati</taxon>
        <taxon>Bacillota</taxon>
        <taxon>Bacilli</taxon>
        <taxon>Bacillales</taxon>
        <taxon>Caryophanaceae</taxon>
        <taxon>Filibacter</taxon>
    </lineage>
</organism>
<dbReference type="AlphaFoldDB" id="A0A3P5WQN1"/>